<protein>
    <submittedName>
        <fullName evidence="2">BTB/POZ domain-containing protein 9</fullName>
    </submittedName>
</protein>
<dbReference type="AlphaFoldDB" id="L9KT54"/>
<dbReference type="InterPro" id="IPR052407">
    <property type="entry name" value="BTB_POZ_domain_cont_9"/>
</dbReference>
<keyword evidence="3" id="KW-1185">Reference proteome</keyword>
<feature type="compositionally biased region" description="Low complexity" evidence="1">
    <location>
        <begin position="207"/>
        <end position="231"/>
    </location>
</feature>
<reference evidence="3" key="1">
    <citation type="submission" date="2012-07" db="EMBL/GenBank/DDBJ databases">
        <title>Genome of the Chinese tree shrew, a rising model animal genetically related to primates.</title>
        <authorList>
            <person name="Zhang G."/>
            <person name="Fan Y."/>
            <person name="Yao Y."/>
            <person name="Huang Z."/>
        </authorList>
    </citation>
    <scope>NUCLEOTIDE SEQUENCE [LARGE SCALE GENOMIC DNA]</scope>
</reference>
<name>L9KT54_TUPCH</name>
<dbReference type="GO" id="GO:0050804">
    <property type="term" value="P:modulation of chemical synaptic transmission"/>
    <property type="evidence" value="ECO:0007669"/>
    <property type="project" value="TreeGrafter"/>
</dbReference>
<organism evidence="2 3">
    <name type="scientific">Tupaia chinensis</name>
    <name type="common">Chinese tree shrew</name>
    <name type="synonym">Tupaia belangeri chinensis</name>
    <dbReference type="NCBI Taxonomy" id="246437"/>
    <lineage>
        <taxon>Eukaryota</taxon>
        <taxon>Metazoa</taxon>
        <taxon>Chordata</taxon>
        <taxon>Craniata</taxon>
        <taxon>Vertebrata</taxon>
        <taxon>Euteleostomi</taxon>
        <taxon>Mammalia</taxon>
        <taxon>Eutheria</taxon>
        <taxon>Euarchontoglires</taxon>
        <taxon>Scandentia</taxon>
        <taxon>Tupaiidae</taxon>
        <taxon>Tupaia</taxon>
    </lineage>
</organism>
<sequence length="231" mass="24924">MARWAVWWLPPAAPWLPRAAGELSQEVKDWAFHCPLNSDGRACSLTPALGDSPDPELVALLLTFHLQAGLPCRVSLGRRRYHITSTGTHEASIFVSELTRRSAPMGRAQAPHLGQVQCQQGSRRLCPLTSHGCAPHDVVSGSSGTIHQNKRLMSRPVVCEVANGAVFHCVHFECPEQQSSQKEENSEESGTGDSSTAGQQLVEPHALRAPSGSSLPSSPGSNSRSPNRQQQ</sequence>
<gene>
    <name evidence="2" type="ORF">TREES_T100014917</name>
</gene>
<dbReference type="GO" id="GO:0048512">
    <property type="term" value="P:circadian behavior"/>
    <property type="evidence" value="ECO:0007669"/>
    <property type="project" value="TreeGrafter"/>
</dbReference>
<feature type="region of interest" description="Disordered" evidence="1">
    <location>
        <begin position="177"/>
        <end position="231"/>
    </location>
</feature>
<dbReference type="InParanoid" id="L9KT54"/>
<evidence type="ECO:0000256" key="1">
    <source>
        <dbReference type="SAM" id="MobiDB-lite"/>
    </source>
</evidence>
<evidence type="ECO:0000313" key="2">
    <source>
        <dbReference type="EMBL" id="ELW66095.1"/>
    </source>
</evidence>
<reference evidence="3" key="2">
    <citation type="journal article" date="2013" name="Nat. Commun.">
        <title>Genome of the Chinese tree shrew.</title>
        <authorList>
            <person name="Fan Y."/>
            <person name="Huang Z.Y."/>
            <person name="Cao C.C."/>
            <person name="Chen C.S."/>
            <person name="Chen Y.X."/>
            <person name="Fan D.D."/>
            <person name="He J."/>
            <person name="Hou H.L."/>
            <person name="Hu L."/>
            <person name="Hu X.T."/>
            <person name="Jiang X.T."/>
            <person name="Lai R."/>
            <person name="Lang Y.S."/>
            <person name="Liang B."/>
            <person name="Liao S.G."/>
            <person name="Mu D."/>
            <person name="Ma Y.Y."/>
            <person name="Niu Y.Y."/>
            <person name="Sun X.Q."/>
            <person name="Xia J.Q."/>
            <person name="Xiao J."/>
            <person name="Xiong Z.Q."/>
            <person name="Xu L."/>
            <person name="Yang L."/>
            <person name="Zhang Y."/>
            <person name="Zhao W."/>
            <person name="Zhao X.D."/>
            <person name="Zheng Y.T."/>
            <person name="Zhou J.M."/>
            <person name="Zhu Y.B."/>
            <person name="Zhang G.J."/>
            <person name="Wang J."/>
            <person name="Yao Y.G."/>
        </authorList>
    </citation>
    <scope>NUCLEOTIDE SEQUENCE [LARGE SCALE GENOMIC DNA]</scope>
</reference>
<dbReference type="EMBL" id="KB320663">
    <property type="protein sequence ID" value="ELW66095.1"/>
    <property type="molecule type" value="Genomic_DNA"/>
</dbReference>
<dbReference type="PANTHER" id="PTHR46306:SF1">
    <property type="entry name" value="BTB_POZ DOMAIN-CONTAINING PROTEIN 9"/>
    <property type="match status" value="1"/>
</dbReference>
<dbReference type="GO" id="GO:0008344">
    <property type="term" value="P:adult locomotory behavior"/>
    <property type="evidence" value="ECO:0007669"/>
    <property type="project" value="TreeGrafter"/>
</dbReference>
<dbReference type="STRING" id="246437.L9KT54"/>
<evidence type="ECO:0000313" key="3">
    <source>
        <dbReference type="Proteomes" id="UP000011518"/>
    </source>
</evidence>
<proteinExistence type="predicted"/>
<dbReference type="GO" id="GO:0005737">
    <property type="term" value="C:cytoplasm"/>
    <property type="evidence" value="ECO:0007669"/>
    <property type="project" value="TreeGrafter"/>
</dbReference>
<dbReference type="PANTHER" id="PTHR46306">
    <property type="entry name" value="BTB/POZ DOMAIN-CONTAINING PROTEIN 9"/>
    <property type="match status" value="1"/>
</dbReference>
<accession>L9KT54</accession>
<dbReference type="Proteomes" id="UP000011518">
    <property type="component" value="Unassembled WGS sequence"/>
</dbReference>